<evidence type="ECO:0000256" key="5">
    <source>
        <dbReference type="ARBA" id="ARBA00022692"/>
    </source>
</evidence>
<comment type="caution">
    <text evidence="9">The sequence shown here is derived from an EMBL/GenBank/DDBJ whole genome shotgun (WGS) entry which is preliminary data.</text>
</comment>
<accession>A0A4Y8Q8K0</accession>
<dbReference type="PANTHER" id="PTHR30472">
    <property type="entry name" value="FERRIC ENTEROBACTIN TRANSPORT SYSTEM PERMEASE PROTEIN"/>
    <property type="match status" value="1"/>
</dbReference>
<keyword evidence="10" id="KW-1185">Reference proteome</keyword>
<evidence type="ECO:0000256" key="8">
    <source>
        <dbReference type="SAM" id="Phobius"/>
    </source>
</evidence>
<keyword evidence="5 8" id="KW-0812">Transmembrane</keyword>
<dbReference type="Pfam" id="PF01032">
    <property type="entry name" value="FecCD"/>
    <property type="match status" value="1"/>
</dbReference>
<evidence type="ECO:0000313" key="9">
    <source>
        <dbReference type="EMBL" id="TFE90215.1"/>
    </source>
</evidence>
<feature type="transmembrane region" description="Helical" evidence="8">
    <location>
        <begin position="219"/>
        <end position="241"/>
    </location>
</feature>
<dbReference type="PANTHER" id="PTHR30472:SF1">
    <property type="entry name" value="FE(3+) DICITRATE TRANSPORT SYSTEM PERMEASE PROTEIN FECC-RELATED"/>
    <property type="match status" value="1"/>
</dbReference>
<dbReference type="CDD" id="cd06550">
    <property type="entry name" value="TM_ABC_iron-siderophores_like"/>
    <property type="match status" value="1"/>
</dbReference>
<comment type="similarity">
    <text evidence="2">Belongs to the binding-protein-dependent transport system permease family. FecCD subfamily.</text>
</comment>
<dbReference type="GO" id="GO:0022857">
    <property type="term" value="F:transmembrane transporter activity"/>
    <property type="evidence" value="ECO:0007669"/>
    <property type="project" value="InterPro"/>
</dbReference>
<dbReference type="SUPFAM" id="SSF81345">
    <property type="entry name" value="ABC transporter involved in vitamin B12 uptake, BtuC"/>
    <property type="match status" value="1"/>
</dbReference>
<dbReference type="Proteomes" id="UP000298246">
    <property type="component" value="Unassembled WGS sequence"/>
</dbReference>
<dbReference type="InterPro" id="IPR037294">
    <property type="entry name" value="ABC_BtuC-like"/>
</dbReference>
<evidence type="ECO:0000256" key="6">
    <source>
        <dbReference type="ARBA" id="ARBA00022989"/>
    </source>
</evidence>
<evidence type="ECO:0008006" key="11">
    <source>
        <dbReference type="Google" id="ProtNLM"/>
    </source>
</evidence>
<proteinExistence type="inferred from homology"/>
<evidence type="ECO:0000256" key="3">
    <source>
        <dbReference type="ARBA" id="ARBA00022448"/>
    </source>
</evidence>
<gene>
    <name evidence="9" type="ORF">B5M42_05985</name>
</gene>
<dbReference type="InterPro" id="IPR000522">
    <property type="entry name" value="ABC_transptr_permease_BtuC"/>
</dbReference>
<evidence type="ECO:0000256" key="7">
    <source>
        <dbReference type="ARBA" id="ARBA00023136"/>
    </source>
</evidence>
<evidence type="ECO:0000313" key="10">
    <source>
        <dbReference type="Proteomes" id="UP000298246"/>
    </source>
</evidence>
<protein>
    <recommendedName>
        <fullName evidence="11">Iron ABC transporter permease</fullName>
    </recommendedName>
</protein>
<keyword evidence="6 8" id="KW-1133">Transmembrane helix</keyword>
<evidence type="ECO:0000256" key="1">
    <source>
        <dbReference type="ARBA" id="ARBA00004651"/>
    </source>
</evidence>
<keyword evidence="7 8" id="KW-0472">Membrane</keyword>
<reference evidence="9 10" key="1">
    <citation type="submission" date="2017-03" db="EMBL/GenBank/DDBJ databases">
        <title>Isolation of Levoglucosan Utilizing Bacteria.</title>
        <authorList>
            <person name="Arya A.S."/>
        </authorList>
    </citation>
    <scope>NUCLEOTIDE SEQUENCE [LARGE SCALE GENOMIC DNA]</scope>
    <source>
        <strain evidence="9 10">MEC069</strain>
    </source>
</reference>
<evidence type="ECO:0000256" key="2">
    <source>
        <dbReference type="ARBA" id="ARBA00007935"/>
    </source>
</evidence>
<comment type="subcellular location">
    <subcellularLocation>
        <location evidence="1">Cell membrane</location>
        <topology evidence="1">Multi-pass membrane protein</topology>
    </subcellularLocation>
</comment>
<dbReference type="EMBL" id="MYFO01000005">
    <property type="protein sequence ID" value="TFE90215.1"/>
    <property type="molecule type" value="Genomic_DNA"/>
</dbReference>
<sequence>MGQIVQGDAGDAELFLSKKPLRAGARRRSSRGACCGLPVSRVALESKRSCASSTTLATPDRAAACDGTAGPRLVYGIGSIAKSGLTPVRLVLAGAAVSALLTALSEGIALHYRIGQELAFWYVGGVAGTSWTQLKIMSPWTAAALLGALALSRSITMLSLGEEVARGLDLRSGRVKLAGAVIVFVLAGAAVSVVRAVGFIGLIGPHLAKRLVGPRHQALLLASALTGGLLLLVADTVGRVLLQPSEVPAGIVVAVIGAPYFLYLMTRSGR</sequence>
<dbReference type="AlphaFoldDB" id="A0A4Y8Q8K0"/>
<keyword evidence="3" id="KW-0813">Transport</keyword>
<evidence type="ECO:0000256" key="4">
    <source>
        <dbReference type="ARBA" id="ARBA00022475"/>
    </source>
</evidence>
<dbReference type="GO" id="GO:0005886">
    <property type="term" value="C:plasma membrane"/>
    <property type="evidence" value="ECO:0007669"/>
    <property type="project" value="UniProtKB-SubCell"/>
</dbReference>
<dbReference type="GO" id="GO:0033214">
    <property type="term" value="P:siderophore-iron import into cell"/>
    <property type="evidence" value="ECO:0007669"/>
    <property type="project" value="TreeGrafter"/>
</dbReference>
<organism evidence="9 10">
    <name type="scientific">Paenibacillus athensensis</name>
    <dbReference type="NCBI Taxonomy" id="1967502"/>
    <lineage>
        <taxon>Bacteria</taxon>
        <taxon>Bacillati</taxon>
        <taxon>Bacillota</taxon>
        <taxon>Bacilli</taxon>
        <taxon>Bacillales</taxon>
        <taxon>Paenibacillaceae</taxon>
        <taxon>Paenibacillus</taxon>
    </lineage>
</organism>
<feature type="transmembrane region" description="Helical" evidence="8">
    <location>
        <begin position="180"/>
        <end position="207"/>
    </location>
</feature>
<keyword evidence="4" id="KW-1003">Cell membrane</keyword>
<dbReference type="Gene3D" id="1.10.3470.10">
    <property type="entry name" value="ABC transporter involved in vitamin B12 uptake, BtuC"/>
    <property type="match status" value="1"/>
</dbReference>
<feature type="transmembrane region" description="Helical" evidence="8">
    <location>
        <begin position="247"/>
        <end position="265"/>
    </location>
</feature>
<name>A0A4Y8Q8K0_9BACL</name>